<evidence type="ECO:0000313" key="2">
    <source>
        <dbReference type="EMBL" id="KAJ3845087.1"/>
    </source>
</evidence>
<evidence type="ECO:0000313" key="3">
    <source>
        <dbReference type="Proteomes" id="UP001163846"/>
    </source>
</evidence>
<comment type="caution">
    <text evidence="2">The sequence shown here is derived from an EMBL/GenBank/DDBJ whole genome shotgun (WGS) entry which is preliminary data.</text>
</comment>
<evidence type="ECO:0000256" key="1">
    <source>
        <dbReference type="SAM" id="MobiDB-lite"/>
    </source>
</evidence>
<feature type="region of interest" description="Disordered" evidence="1">
    <location>
        <begin position="33"/>
        <end position="194"/>
    </location>
</feature>
<keyword evidence="3" id="KW-1185">Reference proteome</keyword>
<accession>A0AA38UNA2</accession>
<feature type="compositionally biased region" description="Polar residues" evidence="1">
    <location>
        <begin position="297"/>
        <end position="309"/>
    </location>
</feature>
<feature type="region of interest" description="Disordered" evidence="1">
    <location>
        <begin position="220"/>
        <end position="309"/>
    </location>
</feature>
<gene>
    <name evidence="2" type="ORF">F5878DRAFT_388496</name>
</gene>
<protein>
    <submittedName>
        <fullName evidence="2">Uncharacterized protein</fullName>
    </submittedName>
</protein>
<feature type="compositionally biased region" description="Polar residues" evidence="1">
    <location>
        <begin position="237"/>
        <end position="248"/>
    </location>
</feature>
<dbReference type="EMBL" id="MU805941">
    <property type="protein sequence ID" value="KAJ3845087.1"/>
    <property type="molecule type" value="Genomic_DNA"/>
</dbReference>
<feature type="compositionally biased region" description="Low complexity" evidence="1">
    <location>
        <begin position="99"/>
        <end position="116"/>
    </location>
</feature>
<dbReference type="Proteomes" id="UP001163846">
    <property type="component" value="Unassembled WGS sequence"/>
</dbReference>
<feature type="compositionally biased region" description="Acidic residues" evidence="1">
    <location>
        <begin position="33"/>
        <end position="43"/>
    </location>
</feature>
<feature type="compositionally biased region" description="Polar residues" evidence="1">
    <location>
        <begin position="146"/>
        <end position="160"/>
    </location>
</feature>
<organism evidence="2 3">
    <name type="scientific">Lentinula raphanica</name>
    <dbReference type="NCBI Taxonomy" id="153919"/>
    <lineage>
        <taxon>Eukaryota</taxon>
        <taxon>Fungi</taxon>
        <taxon>Dikarya</taxon>
        <taxon>Basidiomycota</taxon>
        <taxon>Agaricomycotina</taxon>
        <taxon>Agaricomycetes</taxon>
        <taxon>Agaricomycetidae</taxon>
        <taxon>Agaricales</taxon>
        <taxon>Marasmiineae</taxon>
        <taxon>Omphalotaceae</taxon>
        <taxon>Lentinula</taxon>
    </lineage>
</organism>
<reference evidence="2" key="1">
    <citation type="submission" date="2022-08" db="EMBL/GenBank/DDBJ databases">
        <authorList>
            <consortium name="DOE Joint Genome Institute"/>
            <person name="Min B."/>
            <person name="Riley R."/>
            <person name="Sierra-Patev S."/>
            <person name="Naranjo-Ortiz M."/>
            <person name="Looney B."/>
            <person name="Konkel Z."/>
            <person name="Slot J.C."/>
            <person name="Sakamoto Y."/>
            <person name="Steenwyk J.L."/>
            <person name="Rokas A."/>
            <person name="Carro J."/>
            <person name="Camarero S."/>
            <person name="Ferreira P."/>
            <person name="Molpeceres G."/>
            <person name="Ruiz-Duenas F.J."/>
            <person name="Serrano A."/>
            <person name="Henrissat B."/>
            <person name="Drula E."/>
            <person name="Hughes K.W."/>
            <person name="Mata J.L."/>
            <person name="Ishikawa N.K."/>
            <person name="Vargas-Isla R."/>
            <person name="Ushijima S."/>
            <person name="Smith C.A."/>
            <person name="Ahrendt S."/>
            <person name="Andreopoulos W."/>
            <person name="He G."/>
            <person name="Labutti K."/>
            <person name="Lipzen A."/>
            <person name="Ng V."/>
            <person name="Sandor L."/>
            <person name="Barry K."/>
            <person name="Martinez A.T."/>
            <person name="Xiao Y."/>
            <person name="Gibbons J.G."/>
            <person name="Terashima K."/>
            <person name="Hibbett D.S."/>
            <person name="Grigoriev I.V."/>
        </authorList>
    </citation>
    <scope>NUCLEOTIDE SEQUENCE</scope>
    <source>
        <strain evidence="2">TFB9207</strain>
    </source>
</reference>
<name>A0AA38UNA2_9AGAR</name>
<proteinExistence type="predicted"/>
<sequence>MDFVRQESPPPAYSESEYDKKLSSAIQFLAVSEETEEEWDDDRFEAAASSGAQQAIPSVRNYPPQSTNTNHRAVRRLPVPPHEAVPNDHPLRIHKKSASHSYTSPSTPSTSKPQPKWYGGPDEPSSARASRTNAPYPYLDNRPRSPVTSVPFSVASSPAYPSQHHFPRPKSDDLRLNQSPIPPHSQSHPARTVPHTRAVSVSHLNFDVSVAYRSSDLPLPASAGSTRSDASHHQPAFNPNSLYNSAVSSHLHISPSVPSRSNKPHALNSRNFPQGPDSFYTAPRTPPPPHRARSPPVFTSFQRPQSPLF</sequence>
<dbReference type="AlphaFoldDB" id="A0AA38UNA2"/>